<accession>A0A8C9DZA4</accession>
<sequence length="59" mass="6840">MIQWVLEENDQLICCIVECQNKGQANECTQYQHVLHRNFIYLATITDNSDLIPSLLKST</sequence>
<evidence type="ECO:0000313" key="4">
    <source>
        <dbReference type="Proteomes" id="UP000694554"/>
    </source>
</evidence>
<dbReference type="Pfam" id="PF05030">
    <property type="entry name" value="SSXT"/>
    <property type="match status" value="1"/>
</dbReference>
<dbReference type="Proteomes" id="UP000694554">
    <property type="component" value="Chromosome 13"/>
</dbReference>
<keyword evidence="4" id="KW-1185">Reference proteome</keyword>
<dbReference type="InterPro" id="IPR007726">
    <property type="entry name" value="SS18_N"/>
</dbReference>
<evidence type="ECO:0000313" key="3">
    <source>
        <dbReference type="Ensembl" id="ENSPSNP00000007742.1"/>
    </source>
</evidence>
<comment type="similarity">
    <text evidence="1">Belongs to the SS18 family.</text>
</comment>
<feature type="domain" description="SS18 N-terminal" evidence="2">
    <location>
        <begin position="2"/>
        <end position="51"/>
    </location>
</feature>
<evidence type="ECO:0000259" key="2">
    <source>
        <dbReference type="Pfam" id="PF05030"/>
    </source>
</evidence>
<dbReference type="GeneTree" id="ENSGT00940000160407"/>
<name>A0A8C9DZA4_PHOSS</name>
<reference evidence="3" key="3">
    <citation type="submission" date="2025-09" db="UniProtKB">
        <authorList>
            <consortium name="Ensembl"/>
        </authorList>
    </citation>
    <scope>IDENTIFICATION</scope>
</reference>
<reference evidence="3" key="1">
    <citation type="submission" date="2019-08" db="EMBL/GenBank/DDBJ databases">
        <title>Phocoena sinus (Vaquita) genome, mPhoSin1, primary haplotype.</title>
        <authorList>
            <person name="Morin P."/>
            <person name="Mountcastle J."/>
            <person name="Fungtammasan C."/>
            <person name="Rhie A."/>
            <person name="Rojas-Bracho L."/>
            <person name="Smith C.R."/>
            <person name="Taylor B.L."/>
            <person name="Gulland F.M.D."/>
            <person name="Musser W."/>
            <person name="Houck M."/>
            <person name="Haase B."/>
            <person name="Paez S."/>
            <person name="Howe K."/>
            <person name="Torrance J."/>
            <person name="Formenti G."/>
            <person name="Phillippy A."/>
            <person name="Ryder O."/>
            <person name="Jarvis E.D."/>
            <person name="Fedrigo O."/>
        </authorList>
    </citation>
    <scope>NUCLEOTIDE SEQUENCE [LARGE SCALE GENOMIC DNA]</scope>
</reference>
<proteinExistence type="inferred from homology"/>
<dbReference type="Ensembl" id="ENSPSNT00000008783.1">
    <property type="protein sequence ID" value="ENSPSNP00000007742.1"/>
    <property type="gene ID" value="ENSPSNG00000005718.1"/>
</dbReference>
<reference evidence="3" key="2">
    <citation type="submission" date="2025-08" db="UniProtKB">
        <authorList>
            <consortium name="Ensembl"/>
        </authorList>
    </citation>
    <scope>IDENTIFICATION</scope>
</reference>
<protein>
    <recommendedName>
        <fullName evidence="2">SS18 N-terminal domain-containing protein</fullName>
    </recommendedName>
</protein>
<evidence type="ECO:0000256" key="1">
    <source>
        <dbReference type="ARBA" id="ARBA00007945"/>
    </source>
</evidence>
<dbReference type="AlphaFoldDB" id="A0A8C9DZA4"/>
<organism evidence="3 4">
    <name type="scientific">Phocoena sinus</name>
    <name type="common">Vaquita</name>
    <dbReference type="NCBI Taxonomy" id="42100"/>
    <lineage>
        <taxon>Eukaryota</taxon>
        <taxon>Metazoa</taxon>
        <taxon>Chordata</taxon>
        <taxon>Craniata</taxon>
        <taxon>Vertebrata</taxon>
        <taxon>Euteleostomi</taxon>
        <taxon>Mammalia</taxon>
        <taxon>Eutheria</taxon>
        <taxon>Laurasiatheria</taxon>
        <taxon>Artiodactyla</taxon>
        <taxon>Whippomorpha</taxon>
        <taxon>Cetacea</taxon>
        <taxon>Odontoceti</taxon>
        <taxon>Phocoenidae</taxon>
        <taxon>Phocoena</taxon>
    </lineage>
</organism>